<evidence type="ECO:0000313" key="1">
    <source>
        <dbReference type="EMBL" id="TNN73589.1"/>
    </source>
</evidence>
<proteinExistence type="predicted"/>
<dbReference type="EMBL" id="SRLO01000123">
    <property type="protein sequence ID" value="TNN73589.1"/>
    <property type="molecule type" value="Genomic_DNA"/>
</dbReference>
<dbReference type="AlphaFoldDB" id="A0A4Z2I6B0"/>
<sequence length="68" mass="7682">MLKEVVGPVMVMGEERIQFRKAFEVNLFWWDSTPGNPADTPGEKAGRELFLRESDSRDCGELLVAMPP</sequence>
<name>A0A4Z2I6B0_9TELE</name>
<protein>
    <submittedName>
        <fullName evidence="1">Uncharacterized protein</fullName>
    </submittedName>
</protein>
<reference evidence="1 2" key="1">
    <citation type="submission" date="2019-03" db="EMBL/GenBank/DDBJ databases">
        <title>First draft genome of Liparis tanakae, snailfish: a comprehensive survey of snailfish specific genes.</title>
        <authorList>
            <person name="Kim W."/>
            <person name="Song I."/>
            <person name="Jeong J.-H."/>
            <person name="Kim D."/>
            <person name="Kim S."/>
            <person name="Ryu S."/>
            <person name="Song J.Y."/>
            <person name="Lee S.K."/>
        </authorList>
    </citation>
    <scope>NUCLEOTIDE SEQUENCE [LARGE SCALE GENOMIC DNA]</scope>
    <source>
        <tissue evidence="1">Muscle</tissue>
    </source>
</reference>
<organism evidence="1 2">
    <name type="scientific">Liparis tanakae</name>
    <name type="common">Tanaka's snailfish</name>
    <dbReference type="NCBI Taxonomy" id="230148"/>
    <lineage>
        <taxon>Eukaryota</taxon>
        <taxon>Metazoa</taxon>
        <taxon>Chordata</taxon>
        <taxon>Craniata</taxon>
        <taxon>Vertebrata</taxon>
        <taxon>Euteleostomi</taxon>
        <taxon>Actinopterygii</taxon>
        <taxon>Neopterygii</taxon>
        <taxon>Teleostei</taxon>
        <taxon>Neoteleostei</taxon>
        <taxon>Acanthomorphata</taxon>
        <taxon>Eupercaria</taxon>
        <taxon>Perciformes</taxon>
        <taxon>Cottioidei</taxon>
        <taxon>Cottales</taxon>
        <taxon>Liparidae</taxon>
        <taxon>Liparis</taxon>
    </lineage>
</organism>
<evidence type="ECO:0000313" key="2">
    <source>
        <dbReference type="Proteomes" id="UP000314294"/>
    </source>
</evidence>
<dbReference type="Proteomes" id="UP000314294">
    <property type="component" value="Unassembled WGS sequence"/>
</dbReference>
<comment type="caution">
    <text evidence="1">The sequence shown here is derived from an EMBL/GenBank/DDBJ whole genome shotgun (WGS) entry which is preliminary data.</text>
</comment>
<keyword evidence="2" id="KW-1185">Reference proteome</keyword>
<gene>
    <name evidence="1" type="ORF">EYF80_016184</name>
</gene>
<accession>A0A4Z2I6B0</accession>